<protein>
    <recommendedName>
        <fullName evidence="7">Peroxisomal membrane protein 11C</fullName>
    </recommendedName>
</protein>
<proteinExistence type="inferred from homology"/>
<keyword evidence="3" id="KW-0962">Peroxisome biogenesis</keyword>
<evidence type="ECO:0000256" key="4">
    <source>
        <dbReference type="ARBA" id="ARBA00023136"/>
    </source>
</evidence>
<dbReference type="PANTHER" id="PTHR12652">
    <property type="entry name" value="PEROXISOMAL BIOGENESIS FACTOR 11"/>
    <property type="match status" value="1"/>
</dbReference>
<keyword evidence="5" id="KW-0576">Peroxisome</keyword>
<evidence type="ECO:0000256" key="3">
    <source>
        <dbReference type="ARBA" id="ARBA00022593"/>
    </source>
</evidence>
<dbReference type="InterPro" id="IPR008733">
    <property type="entry name" value="PEX11"/>
</dbReference>
<keyword evidence="4" id="KW-0472">Membrane</keyword>
<dbReference type="Pfam" id="PF05648">
    <property type="entry name" value="PEX11"/>
    <property type="match status" value="1"/>
</dbReference>
<dbReference type="PANTHER" id="PTHR12652:SF50">
    <property type="entry name" value="PEROXIN 11"/>
    <property type="match status" value="1"/>
</dbReference>
<dbReference type="GO" id="GO:0005778">
    <property type="term" value="C:peroxisomal membrane"/>
    <property type="evidence" value="ECO:0007669"/>
    <property type="project" value="UniProtKB-SubCell"/>
</dbReference>
<dbReference type="AlphaFoldDB" id="A0A7S1X9D9"/>
<organism evidence="6">
    <name type="scientific">Tetraselmis chuii</name>
    <dbReference type="NCBI Taxonomy" id="63592"/>
    <lineage>
        <taxon>Eukaryota</taxon>
        <taxon>Viridiplantae</taxon>
        <taxon>Chlorophyta</taxon>
        <taxon>core chlorophytes</taxon>
        <taxon>Chlorodendrophyceae</taxon>
        <taxon>Chlorodendrales</taxon>
        <taxon>Chlorodendraceae</taxon>
        <taxon>Tetraselmis</taxon>
    </lineage>
</organism>
<dbReference type="GO" id="GO:0042802">
    <property type="term" value="F:identical protein binding"/>
    <property type="evidence" value="ECO:0007669"/>
    <property type="project" value="UniProtKB-ARBA"/>
</dbReference>
<accession>A0A7S1X9D9</accession>
<evidence type="ECO:0008006" key="7">
    <source>
        <dbReference type="Google" id="ProtNLM"/>
    </source>
</evidence>
<evidence type="ECO:0000256" key="1">
    <source>
        <dbReference type="ARBA" id="ARBA00004585"/>
    </source>
</evidence>
<comment type="similarity">
    <text evidence="2">Belongs to the peroxin-11 family.</text>
</comment>
<comment type="subcellular location">
    <subcellularLocation>
        <location evidence="1">Peroxisome membrane</location>
        <topology evidence="1">Multi-pass membrane protein</topology>
    </subcellularLocation>
</comment>
<dbReference type="GO" id="GO:0044375">
    <property type="term" value="P:regulation of peroxisome size"/>
    <property type="evidence" value="ECO:0007669"/>
    <property type="project" value="UniProtKB-ARBA"/>
</dbReference>
<dbReference type="GO" id="GO:0016559">
    <property type="term" value="P:peroxisome fission"/>
    <property type="evidence" value="ECO:0007669"/>
    <property type="project" value="InterPro"/>
</dbReference>
<sequence length="226" mass="24740">MALTQEHLARLNSFVAKYDAKDKLSGLFQYGAMFLADGEPGVAKNVQTRLSQSRRAFRMLNETNPLKAIIAKPGLGQGPLVLEVLEKVKLIAFTGYCIGNHTAFLGEVGYVQDKELTAKAGKASLWGWGISSLAGALIETYHIFHMAVEKREGEDDDAWRARKRAAEAELNARLLTLVQNLSMVILALGLLQKIPLRQRTMGALGAFASAVSCYKMFPPSTKQKTA</sequence>
<evidence type="ECO:0000256" key="2">
    <source>
        <dbReference type="ARBA" id="ARBA00008194"/>
    </source>
</evidence>
<reference evidence="6" key="1">
    <citation type="submission" date="2021-01" db="EMBL/GenBank/DDBJ databases">
        <authorList>
            <person name="Corre E."/>
            <person name="Pelletier E."/>
            <person name="Niang G."/>
            <person name="Scheremetjew M."/>
            <person name="Finn R."/>
            <person name="Kale V."/>
            <person name="Holt S."/>
            <person name="Cochrane G."/>
            <person name="Meng A."/>
            <person name="Brown T."/>
            <person name="Cohen L."/>
        </authorList>
    </citation>
    <scope>NUCLEOTIDE SEQUENCE</scope>
    <source>
        <strain evidence="6">PLY429</strain>
    </source>
</reference>
<name>A0A7S1X9D9_9CHLO</name>
<evidence type="ECO:0000256" key="5">
    <source>
        <dbReference type="ARBA" id="ARBA00023140"/>
    </source>
</evidence>
<evidence type="ECO:0000313" key="6">
    <source>
        <dbReference type="EMBL" id="CAD9216000.1"/>
    </source>
</evidence>
<gene>
    <name evidence="6" type="ORF">TCHU04912_LOCUS18240</name>
</gene>
<dbReference type="EMBL" id="HBGG01034749">
    <property type="protein sequence ID" value="CAD9216000.1"/>
    <property type="molecule type" value="Transcribed_RNA"/>
</dbReference>